<proteinExistence type="predicted"/>
<organism evidence="2 3">
    <name type="scientific">Vespula vulgaris</name>
    <name type="common">Yellow jacket</name>
    <name type="synonym">Wasp</name>
    <dbReference type="NCBI Taxonomy" id="7454"/>
    <lineage>
        <taxon>Eukaryota</taxon>
        <taxon>Metazoa</taxon>
        <taxon>Ecdysozoa</taxon>
        <taxon>Arthropoda</taxon>
        <taxon>Hexapoda</taxon>
        <taxon>Insecta</taxon>
        <taxon>Pterygota</taxon>
        <taxon>Neoptera</taxon>
        <taxon>Endopterygota</taxon>
        <taxon>Hymenoptera</taxon>
        <taxon>Apocrita</taxon>
        <taxon>Aculeata</taxon>
        <taxon>Vespoidea</taxon>
        <taxon>Vespidae</taxon>
        <taxon>Vespinae</taxon>
        <taxon>Vespula</taxon>
    </lineage>
</organism>
<feature type="compositionally biased region" description="Polar residues" evidence="1">
    <location>
        <begin position="1"/>
        <end position="13"/>
    </location>
</feature>
<keyword evidence="3" id="KW-1185">Reference proteome</keyword>
<dbReference type="Proteomes" id="UP000614350">
    <property type="component" value="Unassembled WGS sequence"/>
</dbReference>
<evidence type="ECO:0000256" key="1">
    <source>
        <dbReference type="SAM" id="MobiDB-lite"/>
    </source>
</evidence>
<gene>
    <name evidence="2" type="ORF">HZH66_005750</name>
</gene>
<dbReference type="AlphaFoldDB" id="A0A834K5R6"/>
<evidence type="ECO:0000313" key="3">
    <source>
        <dbReference type="Proteomes" id="UP000614350"/>
    </source>
</evidence>
<sequence length="191" mass="22053">MDITNTNDSTNENPAEPKTDVLTVAEGGLPESPEIVADSTLKSSEGSISYKDEPTTEETENTVSLTQEEEEKHEVHFAVEHTSITYEAEEESISIISILLEEYFNASFILYLPRLLTEEIIIEYRDKFTQTFFKAMTKLSDRRFVQIINMQVDHEDPTLIFYCPSYELLTSFHENEKNMDDQVEFLMRDSN</sequence>
<dbReference type="EMBL" id="JACSEA010000005">
    <property type="protein sequence ID" value="KAF7400566.1"/>
    <property type="molecule type" value="Genomic_DNA"/>
</dbReference>
<name>A0A834K5R6_VESVU</name>
<feature type="region of interest" description="Disordered" evidence="1">
    <location>
        <begin position="1"/>
        <end position="60"/>
    </location>
</feature>
<reference evidence="2" key="1">
    <citation type="journal article" date="2020" name="G3 (Bethesda)">
        <title>High-Quality Assemblies for Three Invasive Social Wasps from the &lt;i&gt;Vespula&lt;/i&gt; Genus.</title>
        <authorList>
            <person name="Harrop T.W.R."/>
            <person name="Guhlin J."/>
            <person name="McLaughlin G.M."/>
            <person name="Permina E."/>
            <person name="Stockwell P."/>
            <person name="Gilligan J."/>
            <person name="Le Lec M.F."/>
            <person name="Gruber M.A.M."/>
            <person name="Quinn O."/>
            <person name="Lovegrove M."/>
            <person name="Duncan E.J."/>
            <person name="Remnant E.J."/>
            <person name="Van Eeckhoven J."/>
            <person name="Graham B."/>
            <person name="Knapp R.A."/>
            <person name="Langford K.W."/>
            <person name="Kronenberg Z."/>
            <person name="Press M.O."/>
            <person name="Eacker S.M."/>
            <person name="Wilson-Rankin E.E."/>
            <person name="Purcell J."/>
            <person name="Lester P.J."/>
            <person name="Dearden P.K."/>
        </authorList>
    </citation>
    <scope>NUCLEOTIDE SEQUENCE</scope>
    <source>
        <strain evidence="2">Marl-1</strain>
    </source>
</reference>
<evidence type="ECO:0000313" key="2">
    <source>
        <dbReference type="EMBL" id="KAF7400566.1"/>
    </source>
</evidence>
<protein>
    <submittedName>
        <fullName evidence="2">Uncharacterized protein</fullName>
    </submittedName>
</protein>
<comment type="caution">
    <text evidence="2">The sequence shown here is derived from an EMBL/GenBank/DDBJ whole genome shotgun (WGS) entry which is preliminary data.</text>
</comment>
<accession>A0A834K5R6</accession>